<dbReference type="PATRIC" id="fig|316.110.peg.1086"/>
<proteinExistence type="predicted"/>
<dbReference type="Proteomes" id="UP000032439">
    <property type="component" value="Unassembled WGS sequence"/>
</dbReference>
<dbReference type="AlphaFoldDB" id="A0A0D7E5J5"/>
<organism evidence="1 2">
    <name type="scientific">Stutzerimonas stutzeri</name>
    <name type="common">Pseudomonas stutzeri</name>
    <dbReference type="NCBI Taxonomy" id="316"/>
    <lineage>
        <taxon>Bacteria</taxon>
        <taxon>Pseudomonadati</taxon>
        <taxon>Pseudomonadota</taxon>
        <taxon>Gammaproteobacteria</taxon>
        <taxon>Pseudomonadales</taxon>
        <taxon>Pseudomonadaceae</taxon>
        <taxon>Stutzerimonas</taxon>
    </lineage>
</organism>
<evidence type="ECO:0000313" key="2">
    <source>
        <dbReference type="Proteomes" id="UP000032439"/>
    </source>
</evidence>
<evidence type="ECO:0000313" key="1">
    <source>
        <dbReference type="EMBL" id="KIZ34852.1"/>
    </source>
</evidence>
<accession>A0A0D7E5J5</accession>
<gene>
    <name evidence="1" type="ORF">LO50_15795</name>
</gene>
<sequence length="120" mass="13589">MIMSITRTIEIQRSLQLDDKTMVILRNFDIDWNCGTRFILALIKSGVTGQPVANALSEALFEYKIMCQLGVSDYERLYHLFYQLFAKLQSQGVSVTNDTISSLCQLAVVPDPIREQLING</sequence>
<comment type="caution">
    <text evidence="1">The sequence shown here is derived from an EMBL/GenBank/DDBJ whole genome shotgun (WGS) entry which is preliminary data.</text>
</comment>
<protein>
    <submittedName>
        <fullName evidence="1">Uncharacterized protein</fullName>
    </submittedName>
</protein>
<dbReference type="EMBL" id="JXXD01000147">
    <property type="protein sequence ID" value="KIZ34852.1"/>
    <property type="molecule type" value="Genomic_DNA"/>
</dbReference>
<name>A0A0D7E5J5_STUST</name>
<reference evidence="1 2" key="1">
    <citation type="submission" date="2014-11" db="EMBL/GenBank/DDBJ databases">
        <title>Genomics and ecophysiology of heterotrophic nitrogen fixing bacteria isolated from estuarine surface water.</title>
        <authorList>
            <person name="Bentzon-Tilia M."/>
            <person name="Severin I."/>
            <person name="Hansen L.H."/>
            <person name="Riemann L."/>
        </authorList>
    </citation>
    <scope>NUCLEOTIDE SEQUENCE [LARGE SCALE GENOMIC DNA]</scope>
    <source>
        <strain evidence="1 2">BAL361</strain>
    </source>
</reference>